<dbReference type="EC" id="3.2.1.58" evidence="13"/>
<evidence type="ECO:0000256" key="13">
    <source>
        <dbReference type="ARBA" id="ARBA00038929"/>
    </source>
</evidence>
<evidence type="ECO:0000256" key="5">
    <source>
        <dbReference type="ARBA" id="ARBA00022525"/>
    </source>
</evidence>
<dbReference type="Gene3D" id="3.20.20.80">
    <property type="entry name" value="Glycosidases"/>
    <property type="match status" value="1"/>
</dbReference>
<evidence type="ECO:0000313" key="19">
    <source>
        <dbReference type="EMBL" id="KAL2783711.1"/>
    </source>
</evidence>
<dbReference type="Proteomes" id="UP001610563">
    <property type="component" value="Unassembled WGS sequence"/>
</dbReference>
<dbReference type="InterPro" id="IPR001547">
    <property type="entry name" value="Glyco_hydro_5"/>
</dbReference>
<dbReference type="InterPro" id="IPR017853">
    <property type="entry name" value="GH"/>
</dbReference>
<name>A0ABR4FKC7_9EURO</name>
<keyword evidence="7 16" id="KW-0378">Hydrolase</keyword>
<dbReference type="SUPFAM" id="SSF51445">
    <property type="entry name" value="(Trans)glycosidases"/>
    <property type="match status" value="1"/>
</dbReference>
<evidence type="ECO:0000256" key="6">
    <source>
        <dbReference type="ARBA" id="ARBA00022729"/>
    </source>
</evidence>
<dbReference type="InterPro" id="IPR050386">
    <property type="entry name" value="Glycosyl_hydrolase_5"/>
</dbReference>
<evidence type="ECO:0000256" key="2">
    <source>
        <dbReference type="ARBA" id="ARBA00004613"/>
    </source>
</evidence>
<comment type="cofactor">
    <cofactor evidence="1">
        <name>Mn(2+)</name>
        <dbReference type="ChEBI" id="CHEBI:29035"/>
    </cofactor>
</comment>
<reference evidence="19 20" key="1">
    <citation type="submission" date="2024-07" db="EMBL/GenBank/DDBJ databases">
        <title>Section-level genome sequencing and comparative genomics of Aspergillus sections Usti and Cavernicolus.</title>
        <authorList>
            <consortium name="Lawrence Berkeley National Laboratory"/>
            <person name="Nybo J.L."/>
            <person name="Vesth T.C."/>
            <person name="Theobald S."/>
            <person name="Frisvad J.C."/>
            <person name="Larsen T.O."/>
            <person name="Kjaerboelling I."/>
            <person name="Rothschild-Mancinelli K."/>
            <person name="Lyhne E.K."/>
            <person name="Kogle M.E."/>
            <person name="Barry K."/>
            <person name="Clum A."/>
            <person name="Na H."/>
            <person name="Ledsgaard L."/>
            <person name="Lin J."/>
            <person name="Lipzen A."/>
            <person name="Kuo A."/>
            <person name="Riley R."/>
            <person name="Mondo S."/>
            <person name="Labutti K."/>
            <person name="Haridas S."/>
            <person name="Pangalinan J."/>
            <person name="Salamov A.A."/>
            <person name="Simmons B.A."/>
            <person name="Magnuson J.K."/>
            <person name="Chen J."/>
            <person name="Drula E."/>
            <person name="Henrissat B."/>
            <person name="Wiebenga A."/>
            <person name="Lubbers R.J."/>
            <person name="Gomes A.C."/>
            <person name="Makela M.R."/>
            <person name="Stajich J."/>
            <person name="Grigoriev I.V."/>
            <person name="Mortensen U.H."/>
            <person name="De Vries R.P."/>
            <person name="Baker S.E."/>
            <person name="Andersen M.R."/>
        </authorList>
    </citation>
    <scope>NUCLEOTIDE SEQUENCE [LARGE SCALE GENOMIC DNA]</scope>
    <source>
        <strain evidence="19 20">CBS 209.92</strain>
    </source>
</reference>
<evidence type="ECO:0000256" key="8">
    <source>
        <dbReference type="ARBA" id="ARBA00023211"/>
    </source>
</evidence>
<keyword evidence="10" id="KW-0961">Cell wall biogenesis/degradation</keyword>
<dbReference type="GO" id="GO:0016787">
    <property type="term" value="F:hydrolase activity"/>
    <property type="evidence" value="ECO:0007669"/>
    <property type="project" value="UniProtKB-KW"/>
</dbReference>
<comment type="similarity">
    <text evidence="3 16">Belongs to the glycosyl hydrolase 5 (cellulase A) family.</text>
</comment>
<keyword evidence="9 16" id="KW-0326">Glycosidase</keyword>
<dbReference type="PANTHER" id="PTHR31297">
    <property type="entry name" value="GLUCAN ENDO-1,6-BETA-GLUCOSIDASE B"/>
    <property type="match status" value="1"/>
</dbReference>
<dbReference type="PANTHER" id="PTHR31297:SF1">
    <property type="entry name" value="GLUCAN 1,3-BETA-GLUCOSIDASE I_II-RELATED"/>
    <property type="match status" value="1"/>
</dbReference>
<feature type="domain" description="Glycoside hydrolase family 5" evidence="18">
    <location>
        <begin position="301"/>
        <end position="537"/>
    </location>
</feature>
<evidence type="ECO:0000259" key="18">
    <source>
        <dbReference type="Pfam" id="PF00150"/>
    </source>
</evidence>
<evidence type="ECO:0000256" key="17">
    <source>
        <dbReference type="SAM" id="SignalP"/>
    </source>
</evidence>
<evidence type="ECO:0000256" key="12">
    <source>
        <dbReference type="ARBA" id="ARBA00037254"/>
    </source>
</evidence>
<sequence length="605" mass="64449">MRLTNLAAGAASLGLATASAIPRVSAETCSNALFTGEVLHLSLNIVESPVIVDVELEENAVITIDNTILIDVTNAPTRLHTTVYATTTATVTKTISTATAAAAGTGSGAEGEIPAQTHATLPSAVDNGNGNGNANGNANGNTIKTEINTKTNLAQPSVTNSATFSATSATTTEIGPVAGGSAVGTGINTDLYPIKPSHTTTTAYTLTSTLYGASSSVIRTYTSPAAVPTPSPSAVTPHQAGDFTNWTTFKANGVNLGGWLEQEQVFDQTWWNTHAPDAVDEWTFCETLGESCGPVLEARYASYVTTADIDKMAAVGINTLRIPTTYAAWISVPGSSLYTGNQKEYLRQIAVYAIEKYGMRIIVGLHSLPGGVNSLDIGEKVGNDGWFFNATNLAYSLDAVDEVLSFFVETGYPWAFTLAPLNEASDNPSAFASPNTLTANGTTWIMRYSNAILARIAKIDTRIPLMLQDCFLGEEHWSPLFPAGTNLVIDTHVYYFAASGVYSQWANGAICGQASVVGGDGKFPVFVGEWALQTLYSNTFENRKNLFDTQRYAWSYYVSGGAFWNVKHESTAKVDGEGEQKDYWSFERLLEEGVVEAVVANATYC</sequence>
<dbReference type="Pfam" id="PF00150">
    <property type="entry name" value="Cellulase"/>
    <property type="match status" value="1"/>
</dbReference>
<evidence type="ECO:0000256" key="11">
    <source>
        <dbReference type="ARBA" id="ARBA00036824"/>
    </source>
</evidence>
<comment type="subcellular location">
    <subcellularLocation>
        <location evidence="2">Secreted</location>
    </subcellularLocation>
</comment>
<gene>
    <name evidence="19" type="ORF">BJX66DRAFT_349206</name>
</gene>
<keyword evidence="8" id="KW-0464">Manganese</keyword>
<comment type="catalytic activity">
    <reaction evidence="11">
        <text>Successive hydrolysis of beta-D-glucose units from the non-reducing ends of (1-&gt;3)-beta-D-glucans, releasing alpha-glucose.</text>
        <dbReference type="EC" id="3.2.1.58"/>
    </reaction>
</comment>
<comment type="caution">
    <text evidence="19">The sequence shown here is derived from an EMBL/GenBank/DDBJ whole genome shotgun (WGS) entry which is preliminary data.</text>
</comment>
<dbReference type="EMBL" id="JBFTWV010000216">
    <property type="protein sequence ID" value="KAL2783711.1"/>
    <property type="molecule type" value="Genomic_DNA"/>
</dbReference>
<evidence type="ECO:0000256" key="9">
    <source>
        <dbReference type="ARBA" id="ARBA00023295"/>
    </source>
</evidence>
<evidence type="ECO:0000256" key="7">
    <source>
        <dbReference type="ARBA" id="ARBA00022801"/>
    </source>
</evidence>
<organism evidence="19 20">
    <name type="scientific">Aspergillus keveii</name>
    <dbReference type="NCBI Taxonomy" id="714993"/>
    <lineage>
        <taxon>Eukaryota</taxon>
        <taxon>Fungi</taxon>
        <taxon>Dikarya</taxon>
        <taxon>Ascomycota</taxon>
        <taxon>Pezizomycotina</taxon>
        <taxon>Eurotiomycetes</taxon>
        <taxon>Eurotiomycetidae</taxon>
        <taxon>Eurotiales</taxon>
        <taxon>Aspergillaceae</taxon>
        <taxon>Aspergillus</taxon>
        <taxon>Aspergillus subgen. Nidulantes</taxon>
    </lineage>
</organism>
<evidence type="ECO:0000313" key="20">
    <source>
        <dbReference type="Proteomes" id="UP001610563"/>
    </source>
</evidence>
<keyword evidence="6 17" id="KW-0732">Signal</keyword>
<proteinExistence type="inferred from homology"/>
<feature type="chain" id="PRO_5045439274" description="glucan 1,3-beta-glucosidase" evidence="17">
    <location>
        <begin position="27"/>
        <end position="605"/>
    </location>
</feature>
<evidence type="ECO:0000256" key="1">
    <source>
        <dbReference type="ARBA" id="ARBA00001936"/>
    </source>
</evidence>
<evidence type="ECO:0000256" key="15">
    <source>
        <dbReference type="ARBA" id="ARBA00041265"/>
    </source>
</evidence>
<comment type="subunit">
    <text evidence="4">Monomer.</text>
</comment>
<keyword evidence="20" id="KW-1185">Reference proteome</keyword>
<accession>A0ABR4FKC7</accession>
<evidence type="ECO:0000256" key="3">
    <source>
        <dbReference type="ARBA" id="ARBA00005641"/>
    </source>
</evidence>
<keyword evidence="5" id="KW-0964">Secreted</keyword>
<evidence type="ECO:0000256" key="16">
    <source>
        <dbReference type="RuleBase" id="RU361153"/>
    </source>
</evidence>
<evidence type="ECO:0000256" key="4">
    <source>
        <dbReference type="ARBA" id="ARBA00011245"/>
    </source>
</evidence>
<protein>
    <recommendedName>
        <fullName evidence="13">glucan 1,3-beta-glucosidase</fullName>
        <ecNumber evidence="13">3.2.1.58</ecNumber>
    </recommendedName>
    <alternativeName>
        <fullName evidence="15">Exo-1,3-beta-glucanase 1</fullName>
    </alternativeName>
    <alternativeName>
        <fullName evidence="14">Exo-1,3-beta-glucanase A</fullName>
    </alternativeName>
</protein>
<feature type="signal peptide" evidence="17">
    <location>
        <begin position="1"/>
        <end position="26"/>
    </location>
</feature>
<evidence type="ECO:0000256" key="10">
    <source>
        <dbReference type="ARBA" id="ARBA00023316"/>
    </source>
</evidence>
<comment type="function">
    <text evidence="12">Beta-glucanases participate in the metabolism of beta-glucan, the main structural component of the cell wall. It could also function biosynthetically as a transglycosylase.</text>
</comment>
<evidence type="ECO:0000256" key="14">
    <source>
        <dbReference type="ARBA" id="ARBA00041261"/>
    </source>
</evidence>